<proteinExistence type="predicted"/>
<name>A0A8X6FFQ4_TRICU</name>
<comment type="caution">
    <text evidence="2">The sequence shown here is derived from an EMBL/GenBank/DDBJ whole genome shotgun (WGS) entry which is preliminary data.</text>
</comment>
<dbReference type="Proteomes" id="UP000887116">
    <property type="component" value="Unassembled WGS sequence"/>
</dbReference>
<evidence type="ECO:0000313" key="3">
    <source>
        <dbReference type="Proteomes" id="UP000887116"/>
    </source>
</evidence>
<dbReference type="AlphaFoldDB" id="A0A8X6FFQ4"/>
<keyword evidence="2" id="KW-0067">ATP-binding</keyword>
<protein>
    <submittedName>
        <fullName evidence="2">ATP-dependent DNA helicase</fullName>
    </submittedName>
</protein>
<gene>
    <name evidence="2" type="primary">pif1_10</name>
    <name evidence="2" type="ORF">TNCT_508461</name>
</gene>
<dbReference type="EMBL" id="BMAO01021815">
    <property type="protein sequence ID" value="GFQ77639.1"/>
    <property type="molecule type" value="Genomic_DNA"/>
</dbReference>
<dbReference type="PANTHER" id="PTHR47642">
    <property type="entry name" value="ATP-DEPENDENT DNA HELICASE"/>
    <property type="match status" value="1"/>
</dbReference>
<feature type="chain" id="PRO_5036476906" evidence="1">
    <location>
        <begin position="18"/>
        <end position="81"/>
    </location>
</feature>
<accession>A0A8X6FFQ4</accession>
<keyword evidence="2" id="KW-0547">Nucleotide-binding</keyword>
<evidence type="ECO:0000313" key="2">
    <source>
        <dbReference type="EMBL" id="GFQ77639.1"/>
    </source>
</evidence>
<dbReference type="GO" id="GO:0004386">
    <property type="term" value="F:helicase activity"/>
    <property type="evidence" value="ECO:0007669"/>
    <property type="project" value="UniProtKB-KW"/>
</dbReference>
<keyword evidence="2" id="KW-0347">Helicase</keyword>
<evidence type="ECO:0000256" key="1">
    <source>
        <dbReference type="SAM" id="SignalP"/>
    </source>
</evidence>
<keyword evidence="3" id="KW-1185">Reference proteome</keyword>
<reference evidence="2" key="1">
    <citation type="submission" date="2020-07" db="EMBL/GenBank/DDBJ databases">
        <title>Multicomponent nature underlies the extraordinary mechanical properties of spider dragline silk.</title>
        <authorList>
            <person name="Kono N."/>
            <person name="Nakamura H."/>
            <person name="Mori M."/>
            <person name="Yoshida Y."/>
            <person name="Ohtoshi R."/>
            <person name="Malay A.D."/>
            <person name="Moran D.A.P."/>
            <person name="Tomita M."/>
            <person name="Numata K."/>
            <person name="Arakawa K."/>
        </authorList>
    </citation>
    <scope>NUCLEOTIDE SEQUENCE</scope>
</reference>
<dbReference type="OrthoDB" id="6426917at2759"/>
<keyword evidence="1" id="KW-0732">Signal</keyword>
<keyword evidence="2" id="KW-0378">Hydrolase</keyword>
<feature type="signal peptide" evidence="1">
    <location>
        <begin position="1"/>
        <end position="17"/>
    </location>
</feature>
<dbReference type="InterPro" id="IPR051055">
    <property type="entry name" value="PIF1_helicase"/>
</dbReference>
<sequence length="81" mass="8924">MLSLIFSWASIVHKMLSCTADHAVIYLGSRLFAAGQAYIALSRGQSLDGIRIEEFDYSKLTGRVPCNGEALDEMIRLSDIS</sequence>
<organism evidence="2 3">
    <name type="scientific">Trichonephila clavata</name>
    <name type="common">Joro spider</name>
    <name type="synonym">Nephila clavata</name>
    <dbReference type="NCBI Taxonomy" id="2740835"/>
    <lineage>
        <taxon>Eukaryota</taxon>
        <taxon>Metazoa</taxon>
        <taxon>Ecdysozoa</taxon>
        <taxon>Arthropoda</taxon>
        <taxon>Chelicerata</taxon>
        <taxon>Arachnida</taxon>
        <taxon>Araneae</taxon>
        <taxon>Araneomorphae</taxon>
        <taxon>Entelegynae</taxon>
        <taxon>Araneoidea</taxon>
        <taxon>Nephilidae</taxon>
        <taxon>Trichonephila</taxon>
    </lineage>
</organism>